<gene>
    <name evidence="1" type="ORF">GCM10007100_26010</name>
</gene>
<protein>
    <recommendedName>
        <fullName evidence="3">Verruc_Plancto-restricted protein</fullName>
    </recommendedName>
</protein>
<sequence length="135" mass="15340">MHASAFQEAISAIVQRDSRFDPDAYFFLKEALDFTVKRSKEENEGENRHVSGPELLAGFRDFALEQFGPMAATLLREWGVRRCTHVGEMVFALIGEQVFGKQDSDTLEDFGDIFDFEEAFVLPFLPQENIHHPAA</sequence>
<name>A0A918TT66_9BACT</name>
<dbReference type="NCBIfam" id="TIGR04138">
    <property type="entry name" value="Plancto_Ver_chp"/>
    <property type="match status" value="1"/>
</dbReference>
<evidence type="ECO:0000313" key="1">
    <source>
        <dbReference type="EMBL" id="GHC57938.1"/>
    </source>
</evidence>
<reference evidence="1" key="2">
    <citation type="submission" date="2020-09" db="EMBL/GenBank/DDBJ databases">
        <authorList>
            <person name="Sun Q."/>
            <person name="Kim S."/>
        </authorList>
    </citation>
    <scope>NUCLEOTIDE SEQUENCE</scope>
    <source>
        <strain evidence="1">KCTC 12988</strain>
    </source>
</reference>
<dbReference type="RefSeq" id="WP_189570575.1">
    <property type="nucleotide sequence ID" value="NZ_BMXI01000011.1"/>
</dbReference>
<dbReference type="AlphaFoldDB" id="A0A918TT66"/>
<comment type="caution">
    <text evidence="1">The sequence shown here is derived from an EMBL/GenBank/DDBJ whole genome shotgun (WGS) entry which is preliminary data.</text>
</comment>
<evidence type="ECO:0000313" key="2">
    <source>
        <dbReference type="Proteomes" id="UP000644507"/>
    </source>
</evidence>
<dbReference type="Proteomes" id="UP000644507">
    <property type="component" value="Unassembled WGS sequence"/>
</dbReference>
<evidence type="ECO:0008006" key="3">
    <source>
        <dbReference type="Google" id="ProtNLM"/>
    </source>
</evidence>
<dbReference type="EMBL" id="BMXI01000011">
    <property type="protein sequence ID" value="GHC57938.1"/>
    <property type="molecule type" value="Genomic_DNA"/>
</dbReference>
<accession>A0A918TT66</accession>
<dbReference type="InterPro" id="IPR026406">
    <property type="entry name" value="Ver/Plancto_CHP"/>
</dbReference>
<organism evidence="1 2">
    <name type="scientific">Roseibacillus persicicus</name>
    <dbReference type="NCBI Taxonomy" id="454148"/>
    <lineage>
        <taxon>Bacteria</taxon>
        <taxon>Pseudomonadati</taxon>
        <taxon>Verrucomicrobiota</taxon>
        <taxon>Verrucomicrobiia</taxon>
        <taxon>Verrucomicrobiales</taxon>
        <taxon>Verrucomicrobiaceae</taxon>
        <taxon>Roseibacillus</taxon>
    </lineage>
</organism>
<reference evidence="1" key="1">
    <citation type="journal article" date="2014" name="Int. J. Syst. Evol. Microbiol.">
        <title>Complete genome sequence of Corynebacterium casei LMG S-19264T (=DSM 44701T), isolated from a smear-ripened cheese.</title>
        <authorList>
            <consortium name="US DOE Joint Genome Institute (JGI-PGF)"/>
            <person name="Walter F."/>
            <person name="Albersmeier A."/>
            <person name="Kalinowski J."/>
            <person name="Ruckert C."/>
        </authorList>
    </citation>
    <scope>NUCLEOTIDE SEQUENCE</scope>
    <source>
        <strain evidence="1">KCTC 12988</strain>
    </source>
</reference>
<keyword evidence="2" id="KW-1185">Reference proteome</keyword>
<proteinExistence type="predicted"/>